<comment type="caution">
    <text evidence="1">The sequence shown here is derived from an EMBL/GenBank/DDBJ whole genome shotgun (WGS) entry which is preliminary data.</text>
</comment>
<evidence type="ECO:0000313" key="1">
    <source>
        <dbReference type="EMBL" id="RCI04649.1"/>
    </source>
</evidence>
<dbReference type="STRING" id="4846.A0A367KR33"/>
<keyword evidence="2" id="KW-1185">Reference proteome</keyword>
<accession>A0A367KR33</accession>
<dbReference type="Proteomes" id="UP000253551">
    <property type="component" value="Unassembled WGS sequence"/>
</dbReference>
<evidence type="ECO:0000313" key="2">
    <source>
        <dbReference type="Proteomes" id="UP000253551"/>
    </source>
</evidence>
<protein>
    <submittedName>
        <fullName evidence="1">Uncharacterized protein</fullName>
    </submittedName>
</protein>
<gene>
    <name evidence="1" type="ORF">CU098_013213</name>
</gene>
<reference evidence="1 2" key="1">
    <citation type="journal article" date="2018" name="G3 (Bethesda)">
        <title>Phylogenetic and Phylogenomic Definition of Rhizopus Species.</title>
        <authorList>
            <person name="Gryganskyi A.P."/>
            <person name="Golan J."/>
            <person name="Dolatabadi S."/>
            <person name="Mondo S."/>
            <person name="Robb S."/>
            <person name="Idnurm A."/>
            <person name="Muszewska A."/>
            <person name="Steczkiewicz K."/>
            <person name="Masonjones S."/>
            <person name="Liao H.L."/>
            <person name="Gajdeczka M.T."/>
            <person name="Anike F."/>
            <person name="Vuek A."/>
            <person name="Anishchenko I.M."/>
            <person name="Voigt K."/>
            <person name="de Hoog G.S."/>
            <person name="Smith M.E."/>
            <person name="Heitman J."/>
            <person name="Vilgalys R."/>
            <person name="Stajich J.E."/>
        </authorList>
    </citation>
    <scope>NUCLEOTIDE SEQUENCE [LARGE SCALE GENOMIC DNA]</scope>
    <source>
        <strain evidence="1 2">LSU 92-RS-03</strain>
    </source>
</reference>
<dbReference type="AlphaFoldDB" id="A0A367KR33"/>
<organism evidence="1 2">
    <name type="scientific">Rhizopus stolonifer</name>
    <name type="common">Rhizopus nigricans</name>
    <dbReference type="NCBI Taxonomy" id="4846"/>
    <lineage>
        <taxon>Eukaryota</taxon>
        <taxon>Fungi</taxon>
        <taxon>Fungi incertae sedis</taxon>
        <taxon>Mucoromycota</taxon>
        <taxon>Mucoromycotina</taxon>
        <taxon>Mucoromycetes</taxon>
        <taxon>Mucorales</taxon>
        <taxon>Mucorineae</taxon>
        <taxon>Rhizopodaceae</taxon>
        <taxon>Rhizopus</taxon>
    </lineage>
</organism>
<sequence length="214" mass="25034">MEVKETFEYFALLEQQFWRKLDRNTLDEVTFRGELKPEDMLLYGEFGFTLLGLKPALLIEFCDEKVNLLYLQTVVEPVLFAAKTKTLHYHIIQHVMTPESNLHGNIFVYHTAVTRLKELSFIMNVSSQDKDCEVSDKDMATILDYPGRLPSHEQEIPTLHTVIYFHDRPNHKGMIALTSFAIQVDEKENTLVHFNRYKSICKEKLQIDLKILIQ</sequence>
<proteinExistence type="predicted"/>
<dbReference type="EMBL" id="PJQM01000619">
    <property type="protein sequence ID" value="RCI04649.1"/>
    <property type="molecule type" value="Genomic_DNA"/>
</dbReference>
<name>A0A367KR33_RHIST</name>
<dbReference type="OrthoDB" id="61900at2759"/>